<feature type="signal peptide" evidence="1">
    <location>
        <begin position="1"/>
        <end position="23"/>
    </location>
</feature>
<dbReference type="AlphaFoldDB" id="A0A286GAF8"/>
<name>A0A286GAF8_9PROT</name>
<dbReference type="RefSeq" id="WP_097278199.1">
    <property type="nucleotide sequence ID" value="NZ_OCNJ01000002.1"/>
</dbReference>
<sequence>MPFRLTPAATVVALLLLAPPAAAQDDRPSLGDALAARDGEASTCGLVAAGILEQAVASLRLDATAAQAGLVLAQAPFGAYRDLGCNVDLLRDMLDCTTAAWLRLRREAEPAADGTVAPLYAAAVRCAADPGL</sequence>
<keyword evidence="3" id="KW-1185">Reference proteome</keyword>
<evidence type="ECO:0000313" key="2">
    <source>
        <dbReference type="EMBL" id="SOD92478.1"/>
    </source>
</evidence>
<dbReference type="Proteomes" id="UP000219621">
    <property type="component" value="Unassembled WGS sequence"/>
</dbReference>
<evidence type="ECO:0000313" key="3">
    <source>
        <dbReference type="Proteomes" id="UP000219621"/>
    </source>
</evidence>
<evidence type="ECO:0008006" key="4">
    <source>
        <dbReference type="Google" id="ProtNLM"/>
    </source>
</evidence>
<feature type="chain" id="PRO_5012425338" description="Rap1a immunity protein domain-containing protein" evidence="1">
    <location>
        <begin position="24"/>
        <end position="132"/>
    </location>
</feature>
<protein>
    <recommendedName>
        <fullName evidence="4">Rap1a immunity protein domain-containing protein</fullName>
    </recommendedName>
</protein>
<reference evidence="2 3" key="1">
    <citation type="submission" date="2017-09" db="EMBL/GenBank/DDBJ databases">
        <authorList>
            <person name="Ehlers B."/>
            <person name="Leendertz F.H."/>
        </authorList>
    </citation>
    <scope>NUCLEOTIDE SEQUENCE [LARGE SCALE GENOMIC DNA]</scope>
    <source>
        <strain evidence="2 3">USBA 140</strain>
    </source>
</reference>
<dbReference type="EMBL" id="OCNJ01000002">
    <property type="protein sequence ID" value="SOD92478.1"/>
    <property type="molecule type" value="Genomic_DNA"/>
</dbReference>
<accession>A0A286GAF8</accession>
<organism evidence="2 3">
    <name type="scientific">Caenispirillum bisanense</name>
    <dbReference type="NCBI Taxonomy" id="414052"/>
    <lineage>
        <taxon>Bacteria</taxon>
        <taxon>Pseudomonadati</taxon>
        <taxon>Pseudomonadota</taxon>
        <taxon>Alphaproteobacteria</taxon>
        <taxon>Rhodospirillales</taxon>
        <taxon>Novispirillaceae</taxon>
        <taxon>Caenispirillum</taxon>
    </lineage>
</organism>
<gene>
    <name evidence="2" type="ORF">SAMN05421508_102455</name>
</gene>
<evidence type="ECO:0000256" key="1">
    <source>
        <dbReference type="SAM" id="SignalP"/>
    </source>
</evidence>
<proteinExistence type="predicted"/>
<keyword evidence="1" id="KW-0732">Signal</keyword>